<keyword evidence="10" id="KW-1185">Reference proteome</keyword>
<comment type="subcellular location">
    <subcellularLocation>
        <location evidence="1">Membrane</location>
        <topology evidence="1">Single-pass membrane protein</topology>
    </subcellularLocation>
</comment>
<evidence type="ECO:0000256" key="5">
    <source>
        <dbReference type="ARBA" id="ARBA00025791"/>
    </source>
</evidence>
<evidence type="ECO:0000256" key="2">
    <source>
        <dbReference type="ARBA" id="ARBA00022692"/>
    </source>
</evidence>
<organism evidence="9 10">
    <name type="scientific">Merluccius polli</name>
    <name type="common">Benguela hake</name>
    <name type="synonym">Merluccius cadenati</name>
    <dbReference type="NCBI Taxonomy" id="89951"/>
    <lineage>
        <taxon>Eukaryota</taxon>
        <taxon>Metazoa</taxon>
        <taxon>Chordata</taxon>
        <taxon>Craniata</taxon>
        <taxon>Vertebrata</taxon>
        <taxon>Euteleostomi</taxon>
        <taxon>Actinopterygii</taxon>
        <taxon>Neopterygii</taxon>
        <taxon>Teleostei</taxon>
        <taxon>Neoteleostei</taxon>
        <taxon>Acanthomorphata</taxon>
        <taxon>Zeiogadaria</taxon>
        <taxon>Gadariae</taxon>
        <taxon>Gadiformes</taxon>
        <taxon>Gadoidei</taxon>
        <taxon>Merlucciidae</taxon>
        <taxon>Merluccius</taxon>
    </lineage>
</organism>
<comment type="similarity">
    <text evidence="5">Belongs to the FAM234 family.</text>
</comment>
<evidence type="ECO:0000313" key="9">
    <source>
        <dbReference type="EMBL" id="KAK0140696.1"/>
    </source>
</evidence>
<dbReference type="Proteomes" id="UP001174136">
    <property type="component" value="Unassembled WGS sequence"/>
</dbReference>
<proteinExistence type="inferred from homology"/>
<dbReference type="InterPro" id="IPR011047">
    <property type="entry name" value="Quinoprotein_ADH-like_sf"/>
</dbReference>
<gene>
    <name evidence="9" type="primary">FAM234A</name>
    <name evidence="9" type="ORF">N1851_022311</name>
</gene>
<evidence type="ECO:0000256" key="1">
    <source>
        <dbReference type="ARBA" id="ARBA00004167"/>
    </source>
</evidence>
<evidence type="ECO:0000256" key="3">
    <source>
        <dbReference type="ARBA" id="ARBA00022989"/>
    </source>
</evidence>
<dbReference type="InterPro" id="IPR015943">
    <property type="entry name" value="WD40/YVTN_repeat-like_dom_sf"/>
</dbReference>
<dbReference type="InterPro" id="IPR055409">
    <property type="entry name" value="Beta-prop_FAM234A_B"/>
</dbReference>
<dbReference type="EMBL" id="JAOPHQ010004031">
    <property type="protein sequence ID" value="KAK0140696.1"/>
    <property type="molecule type" value="Genomic_DNA"/>
</dbReference>
<evidence type="ECO:0000256" key="6">
    <source>
        <dbReference type="SAM" id="MobiDB-lite"/>
    </source>
</evidence>
<dbReference type="Pfam" id="PF23727">
    <property type="entry name" value="Beta-prop_FAM234A_B"/>
    <property type="match status" value="1"/>
</dbReference>
<evidence type="ECO:0000256" key="4">
    <source>
        <dbReference type="ARBA" id="ARBA00023136"/>
    </source>
</evidence>
<keyword evidence="4 7" id="KW-0472">Membrane</keyword>
<dbReference type="PANTHER" id="PTHR21419">
    <property type="match status" value="1"/>
</dbReference>
<reference evidence="9" key="1">
    <citation type="journal article" date="2023" name="Front. Mar. Sci.">
        <title>A new Merluccius polli reference genome to investigate the effects of global change in West African waters.</title>
        <authorList>
            <person name="Mateo J.L."/>
            <person name="Blanco-Fernandez C."/>
            <person name="Garcia-Vazquez E."/>
            <person name="Machado-Schiaffino G."/>
        </authorList>
    </citation>
    <scope>NUCLEOTIDE SEQUENCE</scope>
    <source>
        <strain evidence="9">C29</strain>
        <tissue evidence="9">Fin</tissue>
    </source>
</reference>
<evidence type="ECO:0000313" key="10">
    <source>
        <dbReference type="Proteomes" id="UP001174136"/>
    </source>
</evidence>
<keyword evidence="2 7" id="KW-0812">Transmembrane</keyword>
<dbReference type="InterPro" id="IPR045232">
    <property type="entry name" value="FAM234"/>
</dbReference>
<dbReference type="AlphaFoldDB" id="A0AA47MII1"/>
<evidence type="ECO:0000259" key="8">
    <source>
        <dbReference type="Pfam" id="PF23727"/>
    </source>
</evidence>
<dbReference type="Gene3D" id="2.130.10.10">
    <property type="entry name" value="YVTN repeat-like/Quinoprotein amine dehydrogenase"/>
    <property type="match status" value="1"/>
</dbReference>
<accession>A0AA47MII1</accession>
<feature type="transmembrane region" description="Helical" evidence="7">
    <location>
        <begin position="54"/>
        <end position="74"/>
    </location>
</feature>
<feature type="region of interest" description="Disordered" evidence="6">
    <location>
        <begin position="1"/>
        <end position="29"/>
    </location>
</feature>
<dbReference type="GO" id="GO:0016020">
    <property type="term" value="C:membrane"/>
    <property type="evidence" value="ECO:0007669"/>
    <property type="project" value="UniProtKB-SubCell"/>
</dbReference>
<name>A0AA47MII1_MERPO</name>
<dbReference type="PANTHER" id="PTHR21419:SF7">
    <property type="entry name" value="PROTEIN FAM234A"/>
    <property type="match status" value="1"/>
</dbReference>
<comment type="caution">
    <text evidence="9">The sequence shown here is derived from an EMBL/GenBank/DDBJ whole genome shotgun (WGS) entry which is preliminary data.</text>
</comment>
<feature type="compositionally biased region" description="Basic and acidic residues" evidence="6">
    <location>
        <begin position="9"/>
        <end position="25"/>
    </location>
</feature>
<dbReference type="SUPFAM" id="SSF50998">
    <property type="entry name" value="Quinoprotein alcohol dehydrogenase-like"/>
    <property type="match status" value="1"/>
</dbReference>
<feature type="domain" description="FAM234A/B beta-propeller" evidence="8">
    <location>
        <begin position="86"/>
        <end position="540"/>
    </location>
</feature>
<keyword evidence="3 7" id="KW-1133">Transmembrane helix</keyword>
<protein>
    <submittedName>
        <fullName evidence="9">Protein FAM234A</fullName>
    </submittedName>
</protein>
<sequence length="542" mass="60208">MENSTAAHHPTEEEPLKRGEDDKAESGLTSSQVNLKRSCRQGLAFAKLSHWRTAVFFLSLFLCLIIVFAFSFVIPCPVRPQYLATWNRTFSQAATYDFVAFEDANKDKVRDVLFVLKDTEGTQNNTCAGKGLPSPCLFAMAVAGTDGETLWEQPLAPEFHWAQCGLGGEKKYTGWDCLLFHSDQLTALDKYTGDVQWQWPHPTGPKSTLPVLSLPDLDGDGVGEVALVFPGDTQTQIRILSGKTGEQIGSEVTVDSTKSDRHLLHITEKGSRYILFKKDTGLYGLALLKIVTKAKEDMGLGLKKDKLWESKANGTFDLVPVYQSNSVKYVLSTGKPGETSNLLLVDEEMLVLIDGNSLQQLWSSNATKVYWEPSFGHFDKDGTLDIVVEEEVMILNGKSGGVLWHVDMLPSPNSPRPASVNTLNSLSVFMFWGMMPQQGNNSVSMAEGRRSYMLHPLHSKVLLETTNVMDHIFTFKATLLERGRHACYFLLTDNGGSGVMLKKRKLKDDVVTSTVRPMGSSITEEDATEIKEAFNRLRFSDE</sequence>
<evidence type="ECO:0000256" key="7">
    <source>
        <dbReference type="SAM" id="Phobius"/>
    </source>
</evidence>